<evidence type="ECO:0000256" key="1">
    <source>
        <dbReference type="SAM" id="Phobius"/>
    </source>
</evidence>
<evidence type="ECO:0000313" key="2">
    <source>
        <dbReference type="EMBL" id="KIE46318.1"/>
    </source>
</evidence>
<protein>
    <submittedName>
        <fullName evidence="2">Uncharacterized protein</fullName>
    </submittedName>
</protein>
<evidence type="ECO:0000313" key="3">
    <source>
        <dbReference type="Proteomes" id="UP000031366"/>
    </source>
</evidence>
<feature type="transmembrane region" description="Helical" evidence="1">
    <location>
        <begin position="6"/>
        <end position="24"/>
    </location>
</feature>
<organism evidence="2 3">
    <name type="scientific">Clostridium argentinense CDC 2741</name>
    <dbReference type="NCBI Taxonomy" id="1418104"/>
    <lineage>
        <taxon>Bacteria</taxon>
        <taxon>Bacillati</taxon>
        <taxon>Bacillota</taxon>
        <taxon>Clostridia</taxon>
        <taxon>Eubacteriales</taxon>
        <taxon>Clostridiaceae</taxon>
        <taxon>Clostridium</taxon>
    </lineage>
</organism>
<keyword evidence="1" id="KW-0472">Membrane</keyword>
<dbReference type="STRING" id="29341.RSJ17_15365"/>
<keyword evidence="1" id="KW-0812">Transmembrane</keyword>
<dbReference type="Proteomes" id="UP000031366">
    <property type="component" value="Unassembled WGS sequence"/>
</dbReference>
<dbReference type="RefSeq" id="WP_039634025.1">
    <property type="nucleotide sequence ID" value="NZ_AYSO01000017.1"/>
</dbReference>
<proteinExistence type="predicted"/>
<accession>A0A0C1U455</accession>
<dbReference type="AlphaFoldDB" id="A0A0C1U455"/>
<keyword evidence="3" id="KW-1185">Reference proteome</keyword>
<gene>
    <name evidence="2" type="ORF">U732_2032</name>
</gene>
<name>A0A0C1U455_9CLOT</name>
<keyword evidence="1" id="KW-1133">Transmembrane helix</keyword>
<reference evidence="2 3" key="1">
    <citation type="journal article" date="2015" name="Infect. Genet. Evol.">
        <title>Genomic sequences of six botulinum neurotoxin-producing strains representing three clostridial species illustrate the mobility and diversity of botulinum neurotoxin genes.</title>
        <authorList>
            <person name="Smith T.J."/>
            <person name="Hill K.K."/>
            <person name="Xie G."/>
            <person name="Foley B.T."/>
            <person name="Williamson C.H."/>
            <person name="Foster J.T."/>
            <person name="Johnson S.L."/>
            <person name="Chertkov O."/>
            <person name="Teshima H."/>
            <person name="Gibbons H.S."/>
            <person name="Johnsky L.A."/>
            <person name="Karavis M.A."/>
            <person name="Smith L.A."/>
        </authorList>
    </citation>
    <scope>NUCLEOTIDE SEQUENCE [LARGE SCALE GENOMIC DNA]</scope>
    <source>
        <strain evidence="2 3">CDC 2741</strain>
    </source>
</reference>
<sequence>MMKIAILIVIVLITLISTVLYLKLSIKKKRNESVIFKSDIIYIGGYDGIDQDKDCNFVVYCNKLCLSIDENIEKVYDLVDIKECKIIKKDELIEALDKKQITLLNKIDCDKLIENRYILFNIEEKEEKTTIIFTASYPEFIVSAIHGVMEEEI</sequence>
<dbReference type="EMBL" id="AYSO01000017">
    <property type="protein sequence ID" value="KIE46318.1"/>
    <property type="molecule type" value="Genomic_DNA"/>
</dbReference>
<comment type="caution">
    <text evidence="2">The sequence shown here is derived from an EMBL/GenBank/DDBJ whole genome shotgun (WGS) entry which is preliminary data.</text>
</comment>